<evidence type="ECO:0000313" key="3">
    <source>
        <dbReference type="Proteomes" id="UP001066276"/>
    </source>
</evidence>
<accession>A0AAV7UMQ8</accession>
<sequence length="208" mass="23105">MSHGSVERLMRLDHSLTLSAVQLYGGTPTTEAETQYSTAQQVMEEKGGKDEAQEKEEDDQEGRKEQVDQTKPLALSEAVRSPKLQSPIRSSALGQRERQWERRVAPAILRGRCRCTEGEGSRRALCSPVRPQPEQPERAMRGTRLVPRQQWKVCLEGRASRQLGPSWSQAGDQEDRDPVEILVGAGAITASEAGGSRRCGVRGPWQFL</sequence>
<dbReference type="Proteomes" id="UP001066276">
    <property type="component" value="Chromosome 3_1"/>
</dbReference>
<comment type="caution">
    <text evidence="2">The sequence shown here is derived from an EMBL/GenBank/DDBJ whole genome shotgun (WGS) entry which is preliminary data.</text>
</comment>
<dbReference type="EMBL" id="JANPWB010000005">
    <property type="protein sequence ID" value="KAJ1190294.1"/>
    <property type="molecule type" value="Genomic_DNA"/>
</dbReference>
<proteinExistence type="predicted"/>
<organism evidence="2 3">
    <name type="scientific">Pleurodeles waltl</name>
    <name type="common">Iberian ribbed newt</name>
    <dbReference type="NCBI Taxonomy" id="8319"/>
    <lineage>
        <taxon>Eukaryota</taxon>
        <taxon>Metazoa</taxon>
        <taxon>Chordata</taxon>
        <taxon>Craniata</taxon>
        <taxon>Vertebrata</taxon>
        <taxon>Euteleostomi</taxon>
        <taxon>Amphibia</taxon>
        <taxon>Batrachia</taxon>
        <taxon>Caudata</taxon>
        <taxon>Salamandroidea</taxon>
        <taxon>Salamandridae</taxon>
        <taxon>Pleurodelinae</taxon>
        <taxon>Pleurodeles</taxon>
    </lineage>
</organism>
<feature type="compositionally biased region" description="Polar residues" evidence="1">
    <location>
        <begin position="28"/>
        <end position="41"/>
    </location>
</feature>
<reference evidence="2" key="1">
    <citation type="journal article" date="2022" name="bioRxiv">
        <title>Sequencing and chromosome-scale assembly of the giantPleurodeles waltlgenome.</title>
        <authorList>
            <person name="Brown T."/>
            <person name="Elewa A."/>
            <person name="Iarovenko S."/>
            <person name="Subramanian E."/>
            <person name="Araus A.J."/>
            <person name="Petzold A."/>
            <person name="Susuki M."/>
            <person name="Suzuki K.-i.T."/>
            <person name="Hayashi T."/>
            <person name="Toyoda A."/>
            <person name="Oliveira C."/>
            <person name="Osipova E."/>
            <person name="Leigh N.D."/>
            <person name="Simon A."/>
            <person name="Yun M.H."/>
        </authorList>
    </citation>
    <scope>NUCLEOTIDE SEQUENCE</scope>
    <source>
        <strain evidence="2">20211129_DDA</strain>
        <tissue evidence="2">Liver</tissue>
    </source>
</reference>
<feature type="compositionally biased region" description="Polar residues" evidence="1">
    <location>
        <begin position="83"/>
        <end position="93"/>
    </location>
</feature>
<keyword evidence="3" id="KW-1185">Reference proteome</keyword>
<feature type="region of interest" description="Disordered" evidence="1">
    <location>
        <begin position="28"/>
        <end position="94"/>
    </location>
</feature>
<gene>
    <name evidence="2" type="ORF">NDU88_007032</name>
</gene>
<evidence type="ECO:0000256" key="1">
    <source>
        <dbReference type="SAM" id="MobiDB-lite"/>
    </source>
</evidence>
<name>A0AAV7UMQ8_PLEWA</name>
<feature type="compositionally biased region" description="Basic and acidic residues" evidence="1">
    <location>
        <begin position="43"/>
        <end position="52"/>
    </location>
</feature>
<dbReference type="AlphaFoldDB" id="A0AAV7UMQ8"/>
<protein>
    <submittedName>
        <fullName evidence="2">Uncharacterized protein</fullName>
    </submittedName>
</protein>
<evidence type="ECO:0000313" key="2">
    <source>
        <dbReference type="EMBL" id="KAJ1190294.1"/>
    </source>
</evidence>